<evidence type="ECO:0000313" key="3">
    <source>
        <dbReference type="Proteomes" id="UP000663869"/>
    </source>
</evidence>
<proteinExistence type="predicted"/>
<gene>
    <name evidence="1" type="ORF">FME351_LOCUS20501</name>
    <name evidence="2" type="ORF">TSG867_LOCUS33110</name>
</gene>
<dbReference type="AlphaFoldDB" id="A0A818LM21"/>
<dbReference type="Proteomes" id="UP000663862">
    <property type="component" value="Unassembled WGS sequence"/>
</dbReference>
<accession>A0A818LM21</accession>
<dbReference type="EMBL" id="CAJOBQ010009061">
    <property type="protein sequence ID" value="CAF4696249.1"/>
    <property type="molecule type" value="Genomic_DNA"/>
</dbReference>
<sequence length="72" mass="8496">ILLTIPVNICGCERNYSTLRRIKTYLRTTTTTTEEDRLSALALLKIEREFEIDYDEIVKEFIAVNNNRRVVF</sequence>
<protein>
    <recommendedName>
        <fullName evidence="4">HAT C-terminal dimerisation domain-containing protein</fullName>
    </recommendedName>
</protein>
<feature type="non-terminal residue" evidence="1">
    <location>
        <position position="1"/>
    </location>
</feature>
<evidence type="ECO:0000313" key="2">
    <source>
        <dbReference type="EMBL" id="CAF4696249.1"/>
    </source>
</evidence>
<organism evidence="1 3">
    <name type="scientific">Rotaria socialis</name>
    <dbReference type="NCBI Taxonomy" id="392032"/>
    <lineage>
        <taxon>Eukaryota</taxon>
        <taxon>Metazoa</taxon>
        <taxon>Spiralia</taxon>
        <taxon>Gnathifera</taxon>
        <taxon>Rotifera</taxon>
        <taxon>Eurotatoria</taxon>
        <taxon>Bdelloidea</taxon>
        <taxon>Philodinida</taxon>
        <taxon>Philodinidae</taxon>
        <taxon>Rotaria</taxon>
    </lineage>
</organism>
<dbReference type="InterPro" id="IPR052958">
    <property type="entry name" value="IFN-induced_PKR_regulator"/>
</dbReference>
<dbReference type="EMBL" id="CAJNYU010002648">
    <property type="protein sequence ID" value="CAF3572006.1"/>
    <property type="molecule type" value="Genomic_DNA"/>
</dbReference>
<evidence type="ECO:0008006" key="4">
    <source>
        <dbReference type="Google" id="ProtNLM"/>
    </source>
</evidence>
<dbReference type="PANTHER" id="PTHR46289:SF14">
    <property type="entry name" value="DUF4371 DOMAIN-CONTAINING PROTEIN"/>
    <property type="match status" value="1"/>
</dbReference>
<reference evidence="1" key="1">
    <citation type="submission" date="2021-02" db="EMBL/GenBank/DDBJ databases">
        <authorList>
            <person name="Nowell W R."/>
        </authorList>
    </citation>
    <scope>NUCLEOTIDE SEQUENCE</scope>
</reference>
<comment type="caution">
    <text evidence="1">The sequence shown here is derived from an EMBL/GenBank/DDBJ whole genome shotgun (WGS) entry which is preliminary data.</text>
</comment>
<dbReference type="PANTHER" id="PTHR46289">
    <property type="entry name" value="52 KDA REPRESSOR OF THE INHIBITOR OF THE PROTEIN KINASE-LIKE PROTEIN-RELATED"/>
    <property type="match status" value="1"/>
</dbReference>
<name>A0A818LM21_9BILA</name>
<evidence type="ECO:0000313" key="1">
    <source>
        <dbReference type="EMBL" id="CAF3572006.1"/>
    </source>
</evidence>
<dbReference type="Proteomes" id="UP000663869">
    <property type="component" value="Unassembled WGS sequence"/>
</dbReference>